<feature type="region of interest" description="Disordered" evidence="1">
    <location>
        <begin position="92"/>
        <end position="124"/>
    </location>
</feature>
<name>A0A8T1FPC8_9STRA</name>
<sequence>MHRTKHHGEVRGITFRSDFLNHVRYVMQLVHKANLKERVGLWPTPLYIVNQRIGHENATVSEGTSRGSESGTGVRGAASGCDLANSDAVDVGTGNVRGDAPEPGTGSVAASGYVGVTDAGDAST</sequence>
<evidence type="ECO:0000256" key="1">
    <source>
        <dbReference type="SAM" id="MobiDB-lite"/>
    </source>
</evidence>
<evidence type="ECO:0000313" key="2">
    <source>
        <dbReference type="EMBL" id="KAG2979625.1"/>
    </source>
</evidence>
<protein>
    <submittedName>
        <fullName evidence="2">Uncharacterized protein</fullName>
    </submittedName>
</protein>
<dbReference type="Proteomes" id="UP000697107">
    <property type="component" value="Unassembled WGS sequence"/>
</dbReference>
<gene>
    <name evidence="2" type="ORF">PC118_g11663</name>
</gene>
<feature type="compositionally biased region" description="Low complexity" evidence="1">
    <location>
        <begin position="60"/>
        <end position="76"/>
    </location>
</feature>
<reference evidence="2" key="1">
    <citation type="submission" date="2018-10" db="EMBL/GenBank/DDBJ databases">
        <title>Effector identification in a new, highly contiguous assembly of the strawberry crown rot pathogen Phytophthora cactorum.</title>
        <authorList>
            <person name="Armitage A.D."/>
            <person name="Nellist C.F."/>
            <person name="Bates H."/>
            <person name="Vickerstaff R.J."/>
            <person name="Harrison R.J."/>
        </authorList>
    </citation>
    <scope>NUCLEOTIDE SEQUENCE</scope>
    <source>
        <strain evidence="2">P415</strain>
    </source>
</reference>
<organism evidence="2 3">
    <name type="scientific">Phytophthora cactorum</name>
    <dbReference type="NCBI Taxonomy" id="29920"/>
    <lineage>
        <taxon>Eukaryota</taxon>
        <taxon>Sar</taxon>
        <taxon>Stramenopiles</taxon>
        <taxon>Oomycota</taxon>
        <taxon>Peronosporomycetes</taxon>
        <taxon>Peronosporales</taxon>
        <taxon>Peronosporaceae</taxon>
        <taxon>Phytophthora</taxon>
    </lineage>
</organism>
<proteinExistence type="predicted"/>
<accession>A0A8T1FPC8</accession>
<comment type="caution">
    <text evidence="2">The sequence shown here is derived from an EMBL/GenBank/DDBJ whole genome shotgun (WGS) entry which is preliminary data.</text>
</comment>
<dbReference type="EMBL" id="RCML01000357">
    <property type="protein sequence ID" value="KAG2979625.1"/>
    <property type="molecule type" value="Genomic_DNA"/>
</dbReference>
<evidence type="ECO:0000313" key="3">
    <source>
        <dbReference type="Proteomes" id="UP000697107"/>
    </source>
</evidence>
<dbReference type="AlphaFoldDB" id="A0A8T1FPC8"/>
<feature type="region of interest" description="Disordered" evidence="1">
    <location>
        <begin position="58"/>
        <end position="79"/>
    </location>
</feature>